<feature type="transmembrane region" description="Helical" evidence="6">
    <location>
        <begin position="206"/>
        <end position="225"/>
    </location>
</feature>
<evidence type="ECO:0000256" key="4">
    <source>
        <dbReference type="ARBA" id="ARBA00023136"/>
    </source>
</evidence>
<evidence type="ECO:0000313" key="8">
    <source>
        <dbReference type="EMBL" id="TLS46813.1"/>
    </source>
</evidence>
<dbReference type="GO" id="GO:0022857">
    <property type="term" value="F:transmembrane transporter activity"/>
    <property type="evidence" value="ECO:0007669"/>
    <property type="project" value="InterPro"/>
</dbReference>
<feature type="transmembrane region" description="Helical" evidence="6">
    <location>
        <begin position="410"/>
        <end position="429"/>
    </location>
</feature>
<dbReference type="Gene3D" id="1.20.1250.20">
    <property type="entry name" value="MFS general substrate transporter like domains"/>
    <property type="match status" value="2"/>
</dbReference>
<dbReference type="GO" id="GO:0005886">
    <property type="term" value="C:plasma membrane"/>
    <property type="evidence" value="ECO:0007669"/>
    <property type="project" value="UniProtKB-SubCell"/>
</dbReference>
<feature type="transmembrane region" description="Helical" evidence="6">
    <location>
        <begin position="314"/>
        <end position="333"/>
    </location>
</feature>
<comment type="subcellular location">
    <subcellularLocation>
        <location evidence="1">Cell membrane</location>
        <topology evidence="1">Multi-pass membrane protein</topology>
    </subcellularLocation>
</comment>
<comment type="caution">
    <text evidence="8">The sequence shown here is derived from an EMBL/GenBank/DDBJ whole genome shotgun (WGS) entry which is preliminary data.</text>
</comment>
<dbReference type="EMBL" id="VBZC01000006">
    <property type="protein sequence ID" value="TLS46813.1"/>
    <property type="molecule type" value="Genomic_DNA"/>
</dbReference>
<name>A0A5R9G1E9_9ACTN</name>
<evidence type="ECO:0000256" key="2">
    <source>
        <dbReference type="ARBA" id="ARBA00022692"/>
    </source>
</evidence>
<dbReference type="AlphaFoldDB" id="A0A5R9G1E9"/>
<dbReference type="RefSeq" id="WP_138044181.1">
    <property type="nucleotide sequence ID" value="NZ_VBZC01000006.1"/>
</dbReference>
<protein>
    <submittedName>
        <fullName evidence="8">MFS transporter</fullName>
    </submittedName>
</protein>
<accession>A0A5R9G1E9</accession>
<dbReference type="InterPro" id="IPR013783">
    <property type="entry name" value="Ig-like_fold"/>
</dbReference>
<feature type="domain" description="Major facilitator superfamily (MFS) profile" evidence="7">
    <location>
        <begin position="22"/>
        <end position="471"/>
    </location>
</feature>
<feature type="region of interest" description="Disordered" evidence="5">
    <location>
        <begin position="478"/>
        <end position="551"/>
    </location>
</feature>
<reference evidence="8 9" key="1">
    <citation type="submission" date="2019-05" db="EMBL/GenBank/DDBJ databases">
        <title>Streptomyces sp. NEAU-C151, a novel actinomycete isolated from soil.</title>
        <authorList>
            <person name="Han L."/>
            <person name="Jiang H."/>
        </authorList>
    </citation>
    <scope>NUCLEOTIDE SEQUENCE [LARGE SCALE GENOMIC DNA]</scope>
    <source>
        <strain evidence="8 9">NEAU-C151</strain>
    </source>
</reference>
<evidence type="ECO:0000256" key="5">
    <source>
        <dbReference type="SAM" id="MobiDB-lite"/>
    </source>
</evidence>
<feature type="transmembrane region" description="Helical" evidence="6">
    <location>
        <begin position="145"/>
        <end position="167"/>
    </location>
</feature>
<dbReference type="InterPro" id="IPR008969">
    <property type="entry name" value="CarboxyPept-like_regulatory"/>
</dbReference>
<feature type="transmembrane region" description="Helical" evidence="6">
    <location>
        <begin position="449"/>
        <end position="467"/>
    </location>
</feature>
<feature type="transmembrane region" description="Helical" evidence="6">
    <location>
        <begin position="173"/>
        <end position="194"/>
    </location>
</feature>
<evidence type="ECO:0000259" key="7">
    <source>
        <dbReference type="PROSITE" id="PS50850"/>
    </source>
</evidence>
<dbReference type="Gene3D" id="2.60.40.10">
    <property type="entry name" value="Immunoglobulins"/>
    <property type="match status" value="1"/>
</dbReference>
<feature type="transmembrane region" description="Helical" evidence="6">
    <location>
        <begin position="21"/>
        <end position="44"/>
    </location>
</feature>
<dbReference type="Pfam" id="PF07690">
    <property type="entry name" value="MFS_1"/>
    <property type="match status" value="1"/>
</dbReference>
<dbReference type="SUPFAM" id="SSF49464">
    <property type="entry name" value="Carboxypeptidase regulatory domain-like"/>
    <property type="match status" value="2"/>
</dbReference>
<dbReference type="PANTHER" id="PTHR23501">
    <property type="entry name" value="MAJOR FACILITATOR SUPERFAMILY"/>
    <property type="match status" value="1"/>
</dbReference>
<feature type="transmembrane region" description="Helical" evidence="6">
    <location>
        <begin position="59"/>
        <end position="76"/>
    </location>
</feature>
<evidence type="ECO:0000256" key="1">
    <source>
        <dbReference type="ARBA" id="ARBA00004651"/>
    </source>
</evidence>
<keyword evidence="9" id="KW-1185">Reference proteome</keyword>
<dbReference type="PROSITE" id="PS50850">
    <property type="entry name" value="MFS"/>
    <property type="match status" value="1"/>
</dbReference>
<dbReference type="Proteomes" id="UP000305906">
    <property type="component" value="Unassembled WGS sequence"/>
</dbReference>
<feature type="transmembrane region" description="Helical" evidence="6">
    <location>
        <begin position="237"/>
        <end position="255"/>
    </location>
</feature>
<keyword evidence="4 6" id="KW-0472">Membrane</keyword>
<dbReference type="Pfam" id="PF13620">
    <property type="entry name" value="CarboxypepD_reg"/>
    <property type="match status" value="3"/>
</dbReference>
<feature type="transmembrane region" description="Helical" evidence="6">
    <location>
        <begin position="275"/>
        <end position="294"/>
    </location>
</feature>
<feature type="transmembrane region" description="Helical" evidence="6">
    <location>
        <begin position="369"/>
        <end position="389"/>
    </location>
</feature>
<organism evidence="8 9">
    <name type="scientific">Streptomyces montanus</name>
    <dbReference type="NCBI Taxonomy" id="2580423"/>
    <lineage>
        <taxon>Bacteria</taxon>
        <taxon>Bacillati</taxon>
        <taxon>Actinomycetota</taxon>
        <taxon>Actinomycetes</taxon>
        <taxon>Kitasatosporales</taxon>
        <taxon>Streptomycetaceae</taxon>
        <taxon>Streptomyces</taxon>
    </lineage>
</organism>
<evidence type="ECO:0000256" key="6">
    <source>
        <dbReference type="SAM" id="Phobius"/>
    </source>
</evidence>
<dbReference type="GO" id="GO:0005975">
    <property type="term" value="P:carbohydrate metabolic process"/>
    <property type="evidence" value="ECO:0007669"/>
    <property type="project" value="UniProtKB-ARBA"/>
</dbReference>
<feature type="transmembrane region" description="Helical" evidence="6">
    <location>
        <begin position="345"/>
        <end position="363"/>
    </location>
</feature>
<dbReference type="PANTHER" id="PTHR23501:SF197">
    <property type="entry name" value="COMD"/>
    <property type="match status" value="1"/>
</dbReference>
<dbReference type="SUPFAM" id="SSF103473">
    <property type="entry name" value="MFS general substrate transporter"/>
    <property type="match status" value="1"/>
</dbReference>
<dbReference type="InterPro" id="IPR011701">
    <property type="entry name" value="MFS"/>
</dbReference>
<evidence type="ECO:0000256" key="3">
    <source>
        <dbReference type="ARBA" id="ARBA00022989"/>
    </source>
</evidence>
<gene>
    <name evidence="8" type="ORF">FE633_06745</name>
</gene>
<keyword evidence="2 6" id="KW-0812">Transmembrane</keyword>
<sequence length="801" mass="80565">MSHAHARPDGTGTSGPPRTNTVVAVLAFGGIVVALMQTLVIPLVPELPQLLNAPASDTAWAVTATLLAAAVATPVMGRLGDMYGKRRMLLVSLVMLVAGSVTAALSESLTPMIVGRALQGLASGVIPLGISIMRDELPAERLGSATALMSASLGVGGALGLPAAALIADNFDWHMLFWASAGLGALAFLCVLALVPESKVRTGGRFDLVGAAGMAAGLVCLLLAISKGADWGWSSNTTLGLFAASVIVLLVWGWWELRIKEPLVDLRTTARRQVLVTNLASIALGFGMFAMSLVLPQLLQLPEATGYGLGKSLLVAGLVMAPSGLVMMATAPVSAAVSKAKGPKVTLMIGALIVAAGYGLNIVLMDEVWHFVTVSCIIGAGIGFTYGAMPSLIMGAVPPSETGAANSLNTLMRSIGTSTASAVAGVILAQMTTRFGTIALPSKDGFRTVLAIGAGAALLAFVVAAFIPRQRPLAAASAATESGEPSTSPAEAAAAPAVTAAGQEEKKEEKQEVSASSVAAPQSGRARPEPVAASVTAAERHGTSGFAGGGTPVTGYVRGAESTPVGGAAVTLISLEGQQLGRSVAHGDGSYGVDAPGAGSYVLIAAADGFQPQASTVVVADAPLTYDILLSGTSGLTGAVRSADSGAPVTGAVVIVTDVRGDVLATGQTDALGEFAFSDLVPGTVTLAVNSPKHRPLARPVEVGGAGVTRVEVELRAGAHVRGRVRGAGLPLSDARVTLVDAAGNVVATTTTGHDGAYAFSDLDSGEYTVMATGYPPKATGVTVPGGGIDDHDIELTHPGE</sequence>
<feature type="compositionally biased region" description="Basic and acidic residues" evidence="5">
    <location>
        <begin position="503"/>
        <end position="512"/>
    </location>
</feature>
<feature type="compositionally biased region" description="Low complexity" evidence="5">
    <location>
        <begin position="480"/>
        <end position="501"/>
    </location>
</feature>
<evidence type="ECO:0000313" key="9">
    <source>
        <dbReference type="Proteomes" id="UP000305906"/>
    </source>
</evidence>
<keyword evidence="3 6" id="KW-1133">Transmembrane helix</keyword>
<dbReference type="Gene3D" id="2.60.40.1120">
    <property type="entry name" value="Carboxypeptidase-like, regulatory domain"/>
    <property type="match status" value="2"/>
</dbReference>
<dbReference type="SUPFAM" id="SSF49478">
    <property type="entry name" value="Cna protein B-type domain"/>
    <property type="match status" value="1"/>
</dbReference>
<feature type="transmembrane region" description="Helical" evidence="6">
    <location>
        <begin position="88"/>
        <end position="106"/>
    </location>
</feature>
<dbReference type="CDD" id="cd17504">
    <property type="entry name" value="MFS_MMR_MDR_like"/>
    <property type="match status" value="1"/>
</dbReference>
<dbReference type="InterPro" id="IPR020846">
    <property type="entry name" value="MFS_dom"/>
</dbReference>
<dbReference type="InterPro" id="IPR036259">
    <property type="entry name" value="MFS_trans_sf"/>
</dbReference>
<proteinExistence type="predicted"/>